<evidence type="ECO:0000256" key="2">
    <source>
        <dbReference type="HAMAP-Rule" id="MF_01081"/>
    </source>
</evidence>
<dbReference type="InterPro" id="IPR002501">
    <property type="entry name" value="PsdUridine_synth_N"/>
</dbReference>
<dbReference type="GO" id="GO:0160148">
    <property type="term" value="F:tRNA pseudouridine(55) synthase activity"/>
    <property type="evidence" value="ECO:0007669"/>
    <property type="project" value="UniProtKB-EC"/>
</dbReference>
<keyword evidence="2" id="KW-0413">Isomerase</keyword>
<comment type="function">
    <text evidence="2">Could be responsible for synthesis of pseudouridine from uracil-55 in the psi GC loop of transfer RNAs.</text>
</comment>
<dbReference type="PANTHER" id="PTHR23127:SF0">
    <property type="entry name" value="H_ACA RIBONUCLEOPROTEIN COMPLEX SUBUNIT DKC1"/>
    <property type="match status" value="1"/>
</dbReference>
<dbReference type="EC" id="5.4.99.25" evidence="2"/>
<name>A0A238VAB4_HALVU</name>
<dbReference type="Proteomes" id="UP000198397">
    <property type="component" value="Unassembled WGS sequence"/>
</dbReference>
<dbReference type="AlphaFoldDB" id="A0A238VAB4"/>
<dbReference type="Pfam" id="PF08068">
    <property type="entry name" value="DKCLD"/>
    <property type="match status" value="1"/>
</dbReference>
<dbReference type="GO" id="GO:0003723">
    <property type="term" value="F:RNA binding"/>
    <property type="evidence" value="ECO:0007669"/>
    <property type="project" value="InterPro"/>
</dbReference>
<dbReference type="GO" id="GO:0031119">
    <property type="term" value="P:tRNA pseudouridine synthesis"/>
    <property type="evidence" value="ECO:0007669"/>
    <property type="project" value="UniProtKB-UniRule"/>
</dbReference>
<dbReference type="GO" id="GO:0031120">
    <property type="term" value="P:snRNA pseudouridine synthesis"/>
    <property type="evidence" value="ECO:0007669"/>
    <property type="project" value="TreeGrafter"/>
</dbReference>
<protein>
    <recommendedName>
        <fullName evidence="2">Probable tRNA pseudouridine synthase B</fullName>
        <ecNumber evidence="2">5.4.99.25</ecNumber>
    </recommendedName>
    <alternativeName>
        <fullName evidence="2">tRNA pseudouridine(55) synthase</fullName>
        <shortName evidence="2">Psi55 synthase</shortName>
    </alternativeName>
    <alternativeName>
        <fullName evidence="2">tRNA pseudouridylate synthase</fullName>
    </alternativeName>
    <alternativeName>
        <fullName evidence="2">tRNA-uridine isomerase</fullName>
    </alternativeName>
</protein>
<comment type="catalytic activity">
    <reaction evidence="2">
        <text>uridine(55) in tRNA = pseudouridine(55) in tRNA</text>
        <dbReference type="Rhea" id="RHEA:42532"/>
        <dbReference type="Rhea" id="RHEA-COMP:10101"/>
        <dbReference type="Rhea" id="RHEA-COMP:10102"/>
        <dbReference type="ChEBI" id="CHEBI:65314"/>
        <dbReference type="ChEBI" id="CHEBI:65315"/>
        <dbReference type="EC" id="5.4.99.25"/>
    </reaction>
</comment>
<proteinExistence type="inferred from homology"/>
<keyword evidence="1 2" id="KW-0819">tRNA processing</keyword>
<evidence type="ECO:0000313" key="6">
    <source>
        <dbReference type="Proteomes" id="UP000198397"/>
    </source>
</evidence>
<dbReference type="SUPFAM" id="SSF88697">
    <property type="entry name" value="PUA domain-like"/>
    <property type="match status" value="1"/>
</dbReference>
<gene>
    <name evidence="2" type="primary">truB</name>
    <name evidence="5" type="ORF">SAMN06264855_102170</name>
</gene>
<feature type="active site" description="Nucleophile" evidence="2">
    <location>
        <position position="117"/>
    </location>
</feature>
<dbReference type="RefSeq" id="WP_089383624.1">
    <property type="nucleotide sequence ID" value="NZ_FZNQ01000002.1"/>
</dbReference>
<dbReference type="InterPro" id="IPR012960">
    <property type="entry name" value="Dyskerin-like"/>
</dbReference>
<dbReference type="HAMAP" id="MF_01081">
    <property type="entry name" value="TruB_arch"/>
    <property type="match status" value="1"/>
</dbReference>
<feature type="domain" description="Dyskerin-like" evidence="4">
    <location>
        <begin position="48"/>
        <end position="86"/>
    </location>
</feature>
<feature type="compositionally biased region" description="Basic and acidic residues" evidence="3">
    <location>
        <begin position="1"/>
        <end position="13"/>
    </location>
</feature>
<accession>A0A238VAB4</accession>
<feature type="compositionally biased region" description="Low complexity" evidence="3">
    <location>
        <begin position="37"/>
        <end position="48"/>
    </location>
</feature>
<dbReference type="Pfam" id="PF16198">
    <property type="entry name" value="TruB_C_2"/>
    <property type="match status" value="1"/>
</dbReference>
<dbReference type="InterPro" id="IPR004802">
    <property type="entry name" value="tRNA_PsdUridine_synth_B_fam"/>
</dbReference>
<dbReference type="GO" id="GO:1990481">
    <property type="term" value="P:mRNA pseudouridine synthesis"/>
    <property type="evidence" value="ECO:0007669"/>
    <property type="project" value="TreeGrafter"/>
</dbReference>
<feature type="region of interest" description="Disordered" evidence="3">
    <location>
        <begin position="317"/>
        <end position="339"/>
    </location>
</feature>
<dbReference type="GO" id="GO:0031118">
    <property type="term" value="P:rRNA pseudouridine synthesis"/>
    <property type="evidence" value="ECO:0007669"/>
    <property type="project" value="TreeGrafter"/>
</dbReference>
<evidence type="ECO:0000259" key="4">
    <source>
        <dbReference type="SMART" id="SM01136"/>
    </source>
</evidence>
<organism evidence="5 6">
    <name type="scientific">Halorubrum vacuolatum</name>
    <name type="common">Natronobacterium vacuolatum</name>
    <dbReference type="NCBI Taxonomy" id="63740"/>
    <lineage>
        <taxon>Archaea</taxon>
        <taxon>Methanobacteriati</taxon>
        <taxon>Methanobacteriota</taxon>
        <taxon>Stenosarchaea group</taxon>
        <taxon>Halobacteria</taxon>
        <taxon>Halobacteriales</taxon>
        <taxon>Haloferacaceae</taxon>
        <taxon>Halorubrum</taxon>
    </lineage>
</organism>
<keyword evidence="6" id="KW-1185">Reference proteome</keyword>
<dbReference type="GO" id="GO:0000495">
    <property type="term" value="P:box H/ACA sno(s)RNA 3'-end processing"/>
    <property type="evidence" value="ECO:0007669"/>
    <property type="project" value="TreeGrafter"/>
</dbReference>
<dbReference type="InterPro" id="IPR032819">
    <property type="entry name" value="TruB_C"/>
</dbReference>
<evidence type="ECO:0000256" key="1">
    <source>
        <dbReference type="ARBA" id="ARBA00022694"/>
    </source>
</evidence>
<dbReference type="InterPro" id="IPR015947">
    <property type="entry name" value="PUA-like_sf"/>
</dbReference>
<dbReference type="SMART" id="SM01136">
    <property type="entry name" value="DKCLD"/>
    <property type="match status" value="1"/>
</dbReference>
<dbReference type="Pfam" id="PF01509">
    <property type="entry name" value="TruB_N"/>
    <property type="match status" value="1"/>
</dbReference>
<dbReference type="PROSITE" id="PS50890">
    <property type="entry name" value="PUA"/>
    <property type="match status" value="1"/>
</dbReference>
<feature type="region of interest" description="Disordered" evidence="3">
    <location>
        <begin position="1"/>
        <end position="58"/>
    </location>
</feature>
<dbReference type="SUPFAM" id="SSF55120">
    <property type="entry name" value="Pseudouridine synthase"/>
    <property type="match status" value="1"/>
</dbReference>
<dbReference type="Gene3D" id="3.30.2350.10">
    <property type="entry name" value="Pseudouridine synthase"/>
    <property type="match status" value="1"/>
</dbReference>
<dbReference type="EMBL" id="FZNQ01000002">
    <property type="protein sequence ID" value="SNR31350.1"/>
    <property type="molecule type" value="Genomic_DNA"/>
</dbReference>
<sequence>MSDHPGGTPREHAAGASRENAADASRENAVASRENVTDASTAGDTAADTDVDRLRAPPTARSVPELLRFGVINLDKPAGPSSHQVSAWVRDLINETLAAIDPEGPPIAGVAHAGTLDPKVTGCLPTLTGTATRAAQVFLAGRKEYVSALELHGPAPGDLPEVIAEFEGPIYQKPPRKSAVSRRLRVRRIHRLDLLERDDRRALLRISCESGTYVRKLCHDIGLAAGVGAHMGHLRRTATDPFDDRDLHTLQELTDALVWAADGDETFLREIVRPAEAAFVHLPSVTIAPSAARAVATGAPVYAPGVIDVSEPAAGVSGAVGDGDADGDAGNHEGAEENPLVTCYTPDDVAVCLGRLVGHPDADSGVVVELERVLL</sequence>
<dbReference type="InterPro" id="IPR020103">
    <property type="entry name" value="PsdUridine_synth_cat_dom_sf"/>
</dbReference>
<evidence type="ECO:0000256" key="3">
    <source>
        <dbReference type="SAM" id="MobiDB-lite"/>
    </source>
</evidence>
<evidence type="ECO:0000313" key="5">
    <source>
        <dbReference type="EMBL" id="SNR31350.1"/>
    </source>
</evidence>
<dbReference type="PANTHER" id="PTHR23127">
    <property type="entry name" value="CENTROMERE/MICROTUBULE BINDING PROTEIN CBF5"/>
    <property type="match status" value="1"/>
</dbReference>
<dbReference type="NCBIfam" id="NF003280">
    <property type="entry name" value="PRK04270.1"/>
    <property type="match status" value="1"/>
</dbReference>
<dbReference type="InterPro" id="IPR026326">
    <property type="entry name" value="TruB_arch"/>
</dbReference>
<comment type="similarity">
    <text evidence="2">Belongs to the pseudouridine synthase TruB family. Type 2 subfamily.</text>
</comment>
<dbReference type="NCBIfam" id="TIGR00425">
    <property type="entry name" value="CBF5"/>
    <property type="match status" value="1"/>
</dbReference>
<dbReference type="OrthoDB" id="35866at2157"/>
<reference evidence="5 6" key="1">
    <citation type="submission" date="2017-06" db="EMBL/GenBank/DDBJ databases">
        <authorList>
            <person name="Kim H.J."/>
            <person name="Triplett B.A."/>
        </authorList>
    </citation>
    <scope>NUCLEOTIDE SEQUENCE [LARGE SCALE GENOMIC DNA]</scope>
    <source>
        <strain evidence="5 6">DSM 8800</strain>
    </source>
</reference>